<keyword evidence="1" id="KW-0812">Transmembrane</keyword>
<accession>A0A2P6SJH8</accession>
<keyword evidence="3" id="KW-1185">Reference proteome</keyword>
<protein>
    <submittedName>
        <fullName evidence="2">Uncharacterized protein</fullName>
    </submittedName>
</protein>
<evidence type="ECO:0000256" key="1">
    <source>
        <dbReference type="SAM" id="Phobius"/>
    </source>
</evidence>
<proteinExistence type="predicted"/>
<organism evidence="2 3">
    <name type="scientific">Rosa chinensis</name>
    <name type="common">China rose</name>
    <dbReference type="NCBI Taxonomy" id="74649"/>
    <lineage>
        <taxon>Eukaryota</taxon>
        <taxon>Viridiplantae</taxon>
        <taxon>Streptophyta</taxon>
        <taxon>Embryophyta</taxon>
        <taxon>Tracheophyta</taxon>
        <taxon>Spermatophyta</taxon>
        <taxon>Magnoliopsida</taxon>
        <taxon>eudicotyledons</taxon>
        <taxon>Gunneridae</taxon>
        <taxon>Pentapetalae</taxon>
        <taxon>rosids</taxon>
        <taxon>fabids</taxon>
        <taxon>Rosales</taxon>
        <taxon>Rosaceae</taxon>
        <taxon>Rosoideae</taxon>
        <taxon>Rosoideae incertae sedis</taxon>
        <taxon>Rosa</taxon>
    </lineage>
</organism>
<dbReference type="EMBL" id="PDCK01000039">
    <property type="protein sequence ID" value="PRQ58830.1"/>
    <property type="molecule type" value="Genomic_DNA"/>
</dbReference>
<evidence type="ECO:0000313" key="2">
    <source>
        <dbReference type="EMBL" id="PRQ58830.1"/>
    </source>
</evidence>
<keyword evidence="1" id="KW-1133">Transmembrane helix</keyword>
<reference evidence="2 3" key="1">
    <citation type="journal article" date="2018" name="Nat. Genet.">
        <title>The Rosa genome provides new insights in the design of modern roses.</title>
        <authorList>
            <person name="Bendahmane M."/>
        </authorList>
    </citation>
    <scope>NUCLEOTIDE SEQUENCE [LARGE SCALE GENOMIC DNA]</scope>
    <source>
        <strain evidence="3">cv. Old Blush</strain>
    </source>
</reference>
<name>A0A2P6SJH8_ROSCH</name>
<gene>
    <name evidence="2" type="ORF">RchiOBHm_Chr1g0363551</name>
</gene>
<dbReference type="Gramene" id="PRQ58830">
    <property type="protein sequence ID" value="PRQ58830"/>
    <property type="gene ID" value="RchiOBHm_Chr1g0363551"/>
</dbReference>
<dbReference type="Proteomes" id="UP000238479">
    <property type="component" value="Chromosome 1"/>
</dbReference>
<evidence type="ECO:0000313" key="3">
    <source>
        <dbReference type="Proteomes" id="UP000238479"/>
    </source>
</evidence>
<comment type="caution">
    <text evidence="2">The sequence shown here is derived from an EMBL/GenBank/DDBJ whole genome shotgun (WGS) entry which is preliminary data.</text>
</comment>
<sequence>MLSMSSQALMRSHVKVVDVLLKKNALKRYMISSAAIILGSAFFFLPSSLLSLFSRSGFITVSFLMLTSNIEDAFRSSLSTFLLRSHSIPVVGRSNNSFMSCNVISISVSPNTNLAFLTSKYFSIISKSASCLWS</sequence>
<feature type="transmembrane region" description="Helical" evidence="1">
    <location>
        <begin position="29"/>
        <end position="46"/>
    </location>
</feature>
<keyword evidence="1" id="KW-0472">Membrane</keyword>
<dbReference type="AlphaFoldDB" id="A0A2P6SJH8"/>